<protein>
    <submittedName>
        <fullName evidence="2">Uncharacterized protein</fullName>
    </submittedName>
</protein>
<keyword evidence="1" id="KW-0812">Transmembrane</keyword>
<gene>
    <name evidence="2" type="ORF">H9L13_04690</name>
</gene>
<evidence type="ECO:0000256" key="1">
    <source>
        <dbReference type="SAM" id="Phobius"/>
    </source>
</evidence>
<organism evidence="2 3">
    <name type="scientific">Sphingomonas lutea</name>
    <dbReference type="NCBI Taxonomy" id="1045317"/>
    <lineage>
        <taxon>Bacteria</taxon>
        <taxon>Pseudomonadati</taxon>
        <taxon>Pseudomonadota</taxon>
        <taxon>Alphaproteobacteria</taxon>
        <taxon>Sphingomonadales</taxon>
        <taxon>Sphingomonadaceae</taxon>
        <taxon>Sphingomonas</taxon>
    </lineage>
</organism>
<evidence type="ECO:0000313" key="3">
    <source>
        <dbReference type="Proteomes" id="UP000515971"/>
    </source>
</evidence>
<keyword evidence="1" id="KW-0472">Membrane</keyword>
<name>A0A7G9SK07_9SPHN</name>
<keyword evidence="1" id="KW-1133">Transmembrane helix</keyword>
<reference evidence="2 3" key="1">
    <citation type="submission" date="2020-08" db="EMBL/GenBank/DDBJ databases">
        <title>Genome sequence of Sphingomonas lutea KCTC 23642T.</title>
        <authorList>
            <person name="Hyun D.-W."/>
            <person name="Bae J.-W."/>
        </authorList>
    </citation>
    <scope>NUCLEOTIDE SEQUENCE [LARGE SCALE GENOMIC DNA]</scope>
    <source>
        <strain evidence="2 3">KCTC 23642</strain>
    </source>
</reference>
<proteinExistence type="predicted"/>
<sequence>MQDMVQARTPAHLWIVGALATLWNAFGCYDYFMTRTQGADYIRTMMPGMDADGFMAYVNAFPVWASAGWGLGVWLGLAGRS</sequence>
<dbReference type="AlphaFoldDB" id="A0A7G9SK07"/>
<dbReference type="RefSeq" id="WP_187539452.1">
    <property type="nucleotide sequence ID" value="NZ_CP060718.1"/>
</dbReference>
<feature type="transmembrane region" description="Helical" evidence="1">
    <location>
        <begin position="54"/>
        <end position="77"/>
    </location>
</feature>
<evidence type="ECO:0000313" key="2">
    <source>
        <dbReference type="EMBL" id="QNN68182.1"/>
    </source>
</evidence>
<accession>A0A7G9SK07</accession>
<dbReference type="Proteomes" id="UP000515971">
    <property type="component" value="Chromosome"/>
</dbReference>
<keyword evidence="3" id="KW-1185">Reference proteome</keyword>
<dbReference type="KEGG" id="slut:H9L13_04690"/>
<dbReference type="EMBL" id="CP060718">
    <property type="protein sequence ID" value="QNN68182.1"/>
    <property type="molecule type" value="Genomic_DNA"/>
</dbReference>
<feature type="transmembrane region" description="Helical" evidence="1">
    <location>
        <begin position="12"/>
        <end position="33"/>
    </location>
</feature>